<dbReference type="Proteomes" id="UP000502996">
    <property type="component" value="Chromosome"/>
</dbReference>
<organism evidence="8 9">
    <name type="scientific">Nocardioides anomalus</name>
    <dbReference type="NCBI Taxonomy" id="2712223"/>
    <lineage>
        <taxon>Bacteria</taxon>
        <taxon>Bacillati</taxon>
        <taxon>Actinomycetota</taxon>
        <taxon>Actinomycetes</taxon>
        <taxon>Propionibacteriales</taxon>
        <taxon>Nocardioidaceae</taxon>
        <taxon>Nocardioides</taxon>
    </lineage>
</organism>
<name>A0A6G6WFR3_9ACTN</name>
<keyword evidence="9" id="KW-1185">Reference proteome</keyword>
<gene>
    <name evidence="8" type="ORF">G5V58_15955</name>
</gene>
<dbReference type="GO" id="GO:0000155">
    <property type="term" value="F:phosphorelay sensor kinase activity"/>
    <property type="evidence" value="ECO:0007669"/>
    <property type="project" value="InterPro"/>
</dbReference>
<evidence type="ECO:0000313" key="9">
    <source>
        <dbReference type="Proteomes" id="UP000502996"/>
    </source>
</evidence>
<evidence type="ECO:0000256" key="3">
    <source>
        <dbReference type="ARBA" id="ARBA00012438"/>
    </source>
</evidence>
<evidence type="ECO:0000256" key="4">
    <source>
        <dbReference type="ARBA" id="ARBA00022679"/>
    </source>
</evidence>
<evidence type="ECO:0000256" key="2">
    <source>
        <dbReference type="ARBA" id="ARBA00004236"/>
    </source>
</evidence>
<dbReference type="AlphaFoldDB" id="A0A6G6WFR3"/>
<dbReference type="EMBL" id="CP049257">
    <property type="protein sequence ID" value="QIG44072.1"/>
    <property type="molecule type" value="Genomic_DNA"/>
</dbReference>
<keyword evidence="4" id="KW-0808">Transferase</keyword>
<dbReference type="InterPro" id="IPR036097">
    <property type="entry name" value="HisK_dim/P_sf"/>
</dbReference>
<comment type="catalytic activity">
    <reaction evidence="1">
        <text>ATP + protein L-histidine = ADP + protein N-phospho-L-histidine.</text>
        <dbReference type="EC" id="2.7.13.3"/>
    </reaction>
</comment>
<proteinExistence type="predicted"/>
<evidence type="ECO:0000256" key="5">
    <source>
        <dbReference type="ARBA" id="ARBA00022777"/>
    </source>
</evidence>
<dbReference type="KEGG" id="nano:G5V58_15955"/>
<reference evidence="8 9" key="1">
    <citation type="submission" date="2020-02" db="EMBL/GenBank/DDBJ databases">
        <title>Full genome sequence of Nocardioides sp. R-3366.</title>
        <authorList>
            <person name="Im W.-T."/>
        </authorList>
    </citation>
    <scope>NUCLEOTIDE SEQUENCE [LARGE SCALE GENOMIC DNA]</scope>
    <source>
        <strain evidence="8 9">R-3366</strain>
    </source>
</reference>
<dbReference type="RefSeq" id="WP_165234802.1">
    <property type="nucleotide sequence ID" value="NZ_CP049257.1"/>
</dbReference>
<dbReference type="EC" id="2.7.13.3" evidence="3"/>
<protein>
    <recommendedName>
        <fullName evidence="3">histidine kinase</fullName>
        <ecNumber evidence="3">2.7.13.3</ecNumber>
    </recommendedName>
</protein>
<dbReference type="SUPFAM" id="SSF47384">
    <property type="entry name" value="Homodimeric domain of signal transducing histidine kinase"/>
    <property type="match status" value="1"/>
</dbReference>
<dbReference type="PANTHER" id="PTHR43711">
    <property type="entry name" value="TWO-COMPONENT HISTIDINE KINASE"/>
    <property type="match status" value="1"/>
</dbReference>
<sequence length="71" mass="7996">MTETAAEREELRALLSHELRTPLTTIIGYVEMLSSADTGPLNAQQRRMLERIDVSATRLLEVVETVAQRVD</sequence>
<dbReference type="GO" id="GO:0005886">
    <property type="term" value="C:plasma membrane"/>
    <property type="evidence" value="ECO:0007669"/>
    <property type="project" value="UniProtKB-SubCell"/>
</dbReference>
<keyword evidence="5" id="KW-0418">Kinase</keyword>
<dbReference type="CDD" id="cd00082">
    <property type="entry name" value="HisKA"/>
    <property type="match status" value="1"/>
</dbReference>
<evidence type="ECO:0000259" key="7">
    <source>
        <dbReference type="SMART" id="SM00388"/>
    </source>
</evidence>
<accession>A0A6G6WFR3</accession>
<evidence type="ECO:0000313" key="8">
    <source>
        <dbReference type="EMBL" id="QIG44072.1"/>
    </source>
</evidence>
<dbReference type="InterPro" id="IPR003661">
    <property type="entry name" value="HisK_dim/P_dom"/>
</dbReference>
<dbReference type="Gene3D" id="1.10.287.130">
    <property type="match status" value="1"/>
</dbReference>
<feature type="domain" description="Signal transduction histidine kinase dimerisation/phosphoacceptor" evidence="7">
    <location>
        <begin position="7"/>
        <end position="68"/>
    </location>
</feature>
<dbReference type="Pfam" id="PF00512">
    <property type="entry name" value="HisKA"/>
    <property type="match status" value="1"/>
</dbReference>
<evidence type="ECO:0000256" key="1">
    <source>
        <dbReference type="ARBA" id="ARBA00000085"/>
    </source>
</evidence>
<comment type="subcellular location">
    <subcellularLocation>
        <location evidence="2">Cell membrane</location>
    </subcellularLocation>
</comment>
<evidence type="ECO:0000256" key="6">
    <source>
        <dbReference type="ARBA" id="ARBA00023012"/>
    </source>
</evidence>
<dbReference type="PANTHER" id="PTHR43711:SF1">
    <property type="entry name" value="HISTIDINE KINASE 1"/>
    <property type="match status" value="1"/>
</dbReference>
<keyword evidence="6" id="KW-0902">Two-component regulatory system</keyword>
<dbReference type="SMART" id="SM00388">
    <property type="entry name" value="HisKA"/>
    <property type="match status" value="1"/>
</dbReference>
<dbReference type="InterPro" id="IPR050736">
    <property type="entry name" value="Sensor_HK_Regulatory"/>
</dbReference>